<protein>
    <submittedName>
        <fullName evidence="2">Uncharacterized protein</fullName>
    </submittedName>
</protein>
<name>A0A0A9CW90_ARUDO</name>
<dbReference type="EMBL" id="GBRH01222123">
    <property type="protein sequence ID" value="JAD75772.1"/>
    <property type="molecule type" value="Transcribed_RNA"/>
</dbReference>
<dbReference type="AlphaFoldDB" id="A0A0A9CW90"/>
<reference evidence="2" key="2">
    <citation type="journal article" date="2015" name="Data Brief">
        <title>Shoot transcriptome of the giant reed, Arundo donax.</title>
        <authorList>
            <person name="Barrero R.A."/>
            <person name="Guerrero F.D."/>
            <person name="Moolhuijzen P."/>
            <person name="Goolsby J.A."/>
            <person name="Tidwell J."/>
            <person name="Bellgard S.E."/>
            <person name="Bellgard M.I."/>
        </authorList>
    </citation>
    <scope>NUCLEOTIDE SEQUENCE</scope>
    <source>
        <tissue evidence="2">Shoot tissue taken approximately 20 cm above the soil surface</tissue>
    </source>
</reference>
<evidence type="ECO:0000256" key="1">
    <source>
        <dbReference type="SAM" id="MobiDB-lite"/>
    </source>
</evidence>
<feature type="compositionally biased region" description="Basic and acidic residues" evidence="1">
    <location>
        <begin position="34"/>
        <end position="46"/>
    </location>
</feature>
<accession>A0A0A9CW90</accession>
<proteinExistence type="predicted"/>
<organism evidence="2">
    <name type="scientific">Arundo donax</name>
    <name type="common">Giant reed</name>
    <name type="synonym">Donax arundinaceus</name>
    <dbReference type="NCBI Taxonomy" id="35708"/>
    <lineage>
        <taxon>Eukaryota</taxon>
        <taxon>Viridiplantae</taxon>
        <taxon>Streptophyta</taxon>
        <taxon>Embryophyta</taxon>
        <taxon>Tracheophyta</taxon>
        <taxon>Spermatophyta</taxon>
        <taxon>Magnoliopsida</taxon>
        <taxon>Liliopsida</taxon>
        <taxon>Poales</taxon>
        <taxon>Poaceae</taxon>
        <taxon>PACMAD clade</taxon>
        <taxon>Arundinoideae</taxon>
        <taxon>Arundineae</taxon>
        <taxon>Arundo</taxon>
    </lineage>
</organism>
<feature type="region of interest" description="Disordered" evidence="1">
    <location>
        <begin position="24"/>
        <end position="47"/>
    </location>
</feature>
<reference evidence="2" key="1">
    <citation type="submission" date="2014-09" db="EMBL/GenBank/DDBJ databases">
        <authorList>
            <person name="Magalhaes I.L.F."/>
            <person name="Oliveira U."/>
            <person name="Santos F.R."/>
            <person name="Vidigal T.H.D.A."/>
            <person name="Brescovit A.D."/>
            <person name="Santos A.J."/>
        </authorList>
    </citation>
    <scope>NUCLEOTIDE SEQUENCE</scope>
    <source>
        <tissue evidence="2">Shoot tissue taken approximately 20 cm above the soil surface</tissue>
    </source>
</reference>
<evidence type="ECO:0000313" key="2">
    <source>
        <dbReference type="EMBL" id="JAD75772.1"/>
    </source>
</evidence>
<sequence length="69" mass="7820">MNLQFVKPSSGGLPLRHHTIEKQQISSESSYSIHHRDSIDLEEHGGKKQVLLDRPQLASRVLGEAQQIY</sequence>